<sequence length="154" mass="18666">MSVVVCSIPFHGEWSEKKRVDAYFRKVQRMYWRTPIERVEFKERLRDPLVPRHSTRGRELLLGMYMWDEKVLFLNPMGRYDGRLHDVGKIFLHELLHKLDTKAGERTITKREKWLWSSFTGDQRNYLYICLFAKLKQPMRGIRIKATIPRNRRV</sequence>
<dbReference type="EMBL" id="MHNK01000010">
    <property type="protein sequence ID" value="OGZ43955.1"/>
    <property type="molecule type" value="Genomic_DNA"/>
</dbReference>
<dbReference type="AlphaFoldDB" id="A0A1G2G0T8"/>
<evidence type="ECO:0000313" key="2">
    <source>
        <dbReference type="Proteomes" id="UP000177480"/>
    </source>
</evidence>
<dbReference type="STRING" id="1802114.A2719_03260"/>
<accession>A0A1G2G0T8</accession>
<gene>
    <name evidence="1" type="ORF">A2719_03260</name>
</gene>
<dbReference type="Proteomes" id="UP000177480">
    <property type="component" value="Unassembled WGS sequence"/>
</dbReference>
<organism evidence="1 2">
    <name type="scientific">Candidatus Ryanbacteria bacterium RIFCSPHIGHO2_01_FULL_45_22</name>
    <dbReference type="NCBI Taxonomy" id="1802114"/>
    <lineage>
        <taxon>Bacteria</taxon>
        <taxon>Candidatus Ryaniibacteriota</taxon>
    </lineage>
</organism>
<reference evidence="1 2" key="1">
    <citation type="journal article" date="2016" name="Nat. Commun.">
        <title>Thousands of microbial genomes shed light on interconnected biogeochemical processes in an aquifer system.</title>
        <authorList>
            <person name="Anantharaman K."/>
            <person name="Brown C.T."/>
            <person name="Hug L.A."/>
            <person name="Sharon I."/>
            <person name="Castelle C.J."/>
            <person name="Probst A.J."/>
            <person name="Thomas B.C."/>
            <person name="Singh A."/>
            <person name="Wilkins M.J."/>
            <person name="Karaoz U."/>
            <person name="Brodie E.L."/>
            <person name="Williams K.H."/>
            <person name="Hubbard S.S."/>
            <person name="Banfield J.F."/>
        </authorList>
    </citation>
    <scope>NUCLEOTIDE SEQUENCE [LARGE SCALE GENOMIC DNA]</scope>
</reference>
<protein>
    <submittedName>
        <fullName evidence="1">Uncharacterized protein</fullName>
    </submittedName>
</protein>
<evidence type="ECO:0000313" key="1">
    <source>
        <dbReference type="EMBL" id="OGZ43955.1"/>
    </source>
</evidence>
<proteinExistence type="predicted"/>
<name>A0A1G2G0T8_9BACT</name>
<comment type="caution">
    <text evidence="1">The sequence shown here is derived from an EMBL/GenBank/DDBJ whole genome shotgun (WGS) entry which is preliminary data.</text>
</comment>